<dbReference type="RefSeq" id="WP_279529311.1">
    <property type="nucleotide sequence ID" value="NZ_CP122312.1"/>
</dbReference>
<protein>
    <recommendedName>
        <fullName evidence="3">Arginine repressor</fullName>
    </recommendedName>
</protein>
<dbReference type="Pfam" id="PF24367">
    <property type="entry name" value="DUF7523"/>
    <property type="match status" value="1"/>
</dbReference>
<dbReference type="EMBL" id="JBHTAR010000011">
    <property type="protein sequence ID" value="MFC7199379.1"/>
    <property type="molecule type" value="Genomic_DNA"/>
</dbReference>
<keyword evidence="2" id="KW-1185">Reference proteome</keyword>
<evidence type="ECO:0000313" key="2">
    <source>
        <dbReference type="Proteomes" id="UP001596447"/>
    </source>
</evidence>
<dbReference type="Proteomes" id="UP001596447">
    <property type="component" value="Unassembled WGS sequence"/>
</dbReference>
<accession>A0ABD5Z2K5</accession>
<proteinExistence type="predicted"/>
<dbReference type="AlphaFoldDB" id="A0ABD5Z2K5"/>
<evidence type="ECO:0008006" key="3">
    <source>
        <dbReference type="Google" id="ProtNLM"/>
    </source>
</evidence>
<dbReference type="InterPro" id="IPR055945">
    <property type="entry name" value="DUF7523"/>
</dbReference>
<comment type="caution">
    <text evidence="1">The sequence shown here is derived from an EMBL/GenBank/DDBJ whole genome shotgun (WGS) entry which is preliminary data.</text>
</comment>
<evidence type="ECO:0000313" key="1">
    <source>
        <dbReference type="EMBL" id="MFC7199379.1"/>
    </source>
</evidence>
<gene>
    <name evidence="1" type="ORF">ACFQJ9_08125</name>
</gene>
<organism evidence="1 2">
    <name type="scientific">Halospeciosus flavus</name>
    <dbReference type="NCBI Taxonomy" id="3032283"/>
    <lineage>
        <taxon>Archaea</taxon>
        <taxon>Methanobacteriati</taxon>
        <taxon>Methanobacteriota</taxon>
        <taxon>Stenosarchaea group</taxon>
        <taxon>Halobacteria</taxon>
        <taxon>Halobacteriales</taxon>
        <taxon>Halobacteriaceae</taxon>
        <taxon>Halospeciosus</taxon>
    </lineage>
</organism>
<sequence>MSSLAEETRTAVRARPFLYRALAANVVNYTEAAAFLPVGGDRTEAVATALRRYADDLTYGEESRDVRVTMQSGLVAVEDGGAGLFSVNGQGFAAADGTGDGDSDTRGDYTGVLASGDVDTRALGSVIGRLDVTGVTVAAAGVAGDTLLVVVDRADGATAVREIEAALDAVPSVDD</sequence>
<name>A0ABD5Z2K5_9EURY</name>
<reference evidence="1 2" key="1">
    <citation type="journal article" date="2019" name="Int. J. Syst. Evol. Microbiol.">
        <title>The Global Catalogue of Microorganisms (GCM) 10K type strain sequencing project: providing services to taxonomists for standard genome sequencing and annotation.</title>
        <authorList>
            <consortium name="The Broad Institute Genomics Platform"/>
            <consortium name="The Broad Institute Genome Sequencing Center for Infectious Disease"/>
            <person name="Wu L."/>
            <person name="Ma J."/>
        </authorList>
    </citation>
    <scope>NUCLEOTIDE SEQUENCE [LARGE SCALE GENOMIC DNA]</scope>
    <source>
        <strain evidence="1 2">XZGYJ-43</strain>
    </source>
</reference>